<dbReference type="Proteomes" id="UP000050525">
    <property type="component" value="Unassembled WGS sequence"/>
</dbReference>
<dbReference type="EMBL" id="AKHW03000533">
    <property type="protein sequence ID" value="KYO45997.1"/>
    <property type="molecule type" value="Genomic_DNA"/>
</dbReference>
<gene>
    <name evidence="1" type="ORF">Y1Q_0021591</name>
</gene>
<reference evidence="1 2" key="1">
    <citation type="journal article" date="2012" name="Genome Biol.">
        <title>Sequencing three crocodilian genomes to illuminate the evolution of archosaurs and amniotes.</title>
        <authorList>
            <person name="St John J.A."/>
            <person name="Braun E.L."/>
            <person name="Isberg S.R."/>
            <person name="Miles L.G."/>
            <person name="Chong A.Y."/>
            <person name="Gongora J."/>
            <person name="Dalzell P."/>
            <person name="Moran C."/>
            <person name="Bed'hom B."/>
            <person name="Abzhanov A."/>
            <person name="Burgess S.C."/>
            <person name="Cooksey A.M."/>
            <person name="Castoe T.A."/>
            <person name="Crawford N.G."/>
            <person name="Densmore L.D."/>
            <person name="Drew J.C."/>
            <person name="Edwards S.V."/>
            <person name="Faircloth B.C."/>
            <person name="Fujita M.K."/>
            <person name="Greenwold M.J."/>
            <person name="Hoffmann F.G."/>
            <person name="Howard J.M."/>
            <person name="Iguchi T."/>
            <person name="Janes D.E."/>
            <person name="Khan S.Y."/>
            <person name="Kohno S."/>
            <person name="de Koning A.J."/>
            <person name="Lance S.L."/>
            <person name="McCarthy F.M."/>
            <person name="McCormack J.E."/>
            <person name="Merchant M.E."/>
            <person name="Peterson D.G."/>
            <person name="Pollock D.D."/>
            <person name="Pourmand N."/>
            <person name="Raney B.J."/>
            <person name="Roessler K.A."/>
            <person name="Sanford J.R."/>
            <person name="Sawyer R.H."/>
            <person name="Schmidt C.J."/>
            <person name="Triplett E.W."/>
            <person name="Tuberville T.D."/>
            <person name="Venegas-Anaya M."/>
            <person name="Howard J.T."/>
            <person name="Jarvis E.D."/>
            <person name="Guillette L.J.Jr."/>
            <person name="Glenn T.C."/>
            <person name="Green R.E."/>
            <person name="Ray D.A."/>
        </authorList>
    </citation>
    <scope>NUCLEOTIDE SEQUENCE [LARGE SCALE GENOMIC DNA]</scope>
    <source>
        <strain evidence="1">KSC_2009_1</strain>
    </source>
</reference>
<accession>A0A151PA71</accession>
<evidence type="ECO:0000313" key="1">
    <source>
        <dbReference type="EMBL" id="KYO45997.1"/>
    </source>
</evidence>
<evidence type="ECO:0000313" key="2">
    <source>
        <dbReference type="Proteomes" id="UP000050525"/>
    </source>
</evidence>
<dbReference type="AlphaFoldDB" id="A0A151PA71"/>
<sequence>MTVRNIASICNMVLQEQLLAVASFPPCGAPAYPLLVMSHLPFISTGEWSLPIGYCVLKKANKMRISWVKLAGSNRFTQAKNACCLIDCLRI</sequence>
<protein>
    <submittedName>
        <fullName evidence="1">Uncharacterized protein</fullName>
    </submittedName>
</protein>
<keyword evidence="2" id="KW-1185">Reference proteome</keyword>
<organism evidence="1 2">
    <name type="scientific">Alligator mississippiensis</name>
    <name type="common">American alligator</name>
    <dbReference type="NCBI Taxonomy" id="8496"/>
    <lineage>
        <taxon>Eukaryota</taxon>
        <taxon>Metazoa</taxon>
        <taxon>Chordata</taxon>
        <taxon>Craniata</taxon>
        <taxon>Vertebrata</taxon>
        <taxon>Euteleostomi</taxon>
        <taxon>Archelosauria</taxon>
        <taxon>Archosauria</taxon>
        <taxon>Crocodylia</taxon>
        <taxon>Alligatoridae</taxon>
        <taxon>Alligatorinae</taxon>
        <taxon>Alligator</taxon>
    </lineage>
</organism>
<comment type="caution">
    <text evidence="1">The sequence shown here is derived from an EMBL/GenBank/DDBJ whole genome shotgun (WGS) entry which is preliminary data.</text>
</comment>
<name>A0A151PA71_ALLMI</name>
<proteinExistence type="predicted"/>